<dbReference type="PANTHER" id="PTHR14146">
    <property type="entry name" value="EXOCYST COMPLEX COMPONENT 4"/>
    <property type="match status" value="1"/>
</dbReference>
<organism evidence="8">
    <name type="scientific">Oikopleura dioica</name>
    <name type="common">Tunicate</name>
    <dbReference type="NCBI Taxonomy" id="34765"/>
    <lineage>
        <taxon>Eukaryota</taxon>
        <taxon>Metazoa</taxon>
        <taxon>Chordata</taxon>
        <taxon>Tunicata</taxon>
        <taxon>Appendicularia</taxon>
        <taxon>Copelata</taxon>
        <taxon>Oikopleuridae</taxon>
        <taxon>Oikopleura</taxon>
    </lineage>
</organism>
<dbReference type="GO" id="GO:0006904">
    <property type="term" value="P:vesicle docking involved in exocytosis"/>
    <property type="evidence" value="ECO:0007669"/>
    <property type="project" value="InterPro"/>
</dbReference>
<keyword evidence="3 5" id="KW-0268">Exocytosis</keyword>
<evidence type="ECO:0000259" key="6">
    <source>
        <dbReference type="Pfam" id="PF04048"/>
    </source>
</evidence>
<accession>E4XSY9</accession>
<dbReference type="Pfam" id="PF04048">
    <property type="entry name" value="Sec8_N"/>
    <property type="match status" value="1"/>
</dbReference>
<sequence length="825" mass="94675">MVKSGFIRDPSSLLMSVIRTLEDHSDSRHRDAEREKLEEAFADVDRKLDKAVEANYEEISVTIRRFSDINSGISNCRTRMTEVREKLGQCKQLLHCRQDELRGLWIDGIEYKKEVTLLEQVEKIRAAPMEVDKLMYEGEWTQCVQKITEALNWCNNDLALVGALHDLRAEIQAKHQIVYEKLIAELQRLIYGHHNKTEITESLQKMKKFAHAIECLGKTDAATEEIRNRIDTELSGIINRETTHVSDKEYLKEEEVQSSKILSELLDNIYVQFRSVARMHQTLLESLSPKTKRPYTIVDVWLKIQTVLKFLLVEYLEEDISGSFNRLSTIGVDLGAKRKHKLFRFDASGHAISMNTYLLCKTSARNITGIYRSLSSFIAEIEKEIDIEPGRHIALYTFVVEHIEKTFIKQLGHDVSSELDAATKVTDPLKVIADSAHQKYAGSLSPILQSALVVFRQVEDLVDVLLQLDEYTETFFIMICTVLQKFYQSINEPLQNLVTPEDQDILSNQLTNNADLRKLIQGSPIWRRAFGISVKSDSNKAAQVMLKAEAEMITDMLKDKEISRQTIIEDLTDMKAVANLHESLEWLTNKLRKTFGLLTSHGQDSDVLMQLNQILGRFQSLSENCLMYLHLEQRVRCFLFLAPLFKGAKFNVGNSDALETDVEVERLETELKQIEDVLQGSLQPQKYRFVFEGLGQQLRTLLMQGARKMTKISESGVKKICRNIFTIQQALTNITMNREPALDQARQYFELLYQRPEGLVASVEESGPRYTFDDYMVALALSYRSHGELSIGDQSKHKQLEQRLSDVCKSRVSDDNDKTVDDYDF</sequence>
<dbReference type="PANTHER" id="PTHR14146:SF0">
    <property type="entry name" value="EXOCYST COMPLEX COMPONENT 4"/>
    <property type="match status" value="1"/>
</dbReference>
<comment type="function">
    <text evidence="5">Component of the exocyst complex involved in the docking of exocytic vesicles with fusion sites on the plasma membrane.</text>
</comment>
<keyword evidence="9" id="KW-1185">Reference proteome</keyword>
<dbReference type="GO" id="GO:0006893">
    <property type="term" value="P:Golgi to plasma membrane transport"/>
    <property type="evidence" value="ECO:0007669"/>
    <property type="project" value="TreeGrafter"/>
</dbReference>
<proteinExistence type="inferred from homology"/>
<dbReference type="InterPro" id="IPR007191">
    <property type="entry name" value="Sec8_exocyst_N"/>
</dbReference>
<dbReference type="FunCoup" id="E4XSY9">
    <property type="interactions" value="462"/>
</dbReference>
<reference evidence="8" key="1">
    <citation type="journal article" date="2010" name="Science">
        <title>Plasticity of animal genome architecture unmasked by rapid evolution of a pelagic tunicate.</title>
        <authorList>
            <person name="Denoeud F."/>
            <person name="Henriet S."/>
            <person name="Mungpakdee S."/>
            <person name="Aury J.M."/>
            <person name="Da Silva C."/>
            <person name="Brinkmann H."/>
            <person name="Mikhaleva J."/>
            <person name="Olsen L.C."/>
            <person name="Jubin C."/>
            <person name="Canestro C."/>
            <person name="Bouquet J.M."/>
            <person name="Danks G."/>
            <person name="Poulain J."/>
            <person name="Campsteijn C."/>
            <person name="Adamski M."/>
            <person name="Cross I."/>
            <person name="Yadetie F."/>
            <person name="Muffato M."/>
            <person name="Louis A."/>
            <person name="Butcher S."/>
            <person name="Tsagkogeorga G."/>
            <person name="Konrad A."/>
            <person name="Singh S."/>
            <person name="Jensen M.F."/>
            <person name="Cong E.H."/>
            <person name="Eikeseth-Otteraa H."/>
            <person name="Noel B."/>
            <person name="Anthouard V."/>
            <person name="Porcel B.M."/>
            <person name="Kachouri-Lafond R."/>
            <person name="Nishino A."/>
            <person name="Ugolini M."/>
            <person name="Chourrout P."/>
            <person name="Nishida H."/>
            <person name="Aasland R."/>
            <person name="Huzurbazar S."/>
            <person name="Westhof E."/>
            <person name="Delsuc F."/>
            <person name="Lehrach H."/>
            <person name="Reinhardt R."/>
            <person name="Weissenbach J."/>
            <person name="Roy S.W."/>
            <person name="Artiguenave F."/>
            <person name="Postlethwait J.H."/>
            <person name="Manak J.R."/>
            <person name="Thompson E.M."/>
            <person name="Jaillon O."/>
            <person name="Du Pasquier L."/>
            <person name="Boudinot P."/>
            <person name="Liberles D.A."/>
            <person name="Volff J.N."/>
            <person name="Philippe H."/>
            <person name="Lenhard B."/>
            <person name="Roest Crollius H."/>
            <person name="Wincker P."/>
            <person name="Chourrout D."/>
        </authorList>
    </citation>
    <scope>NUCLEOTIDE SEQUENCE [LARGE SCALE GENOMIC DNA]</scope>
</reference>
<protein>
    <recommendedName>
        <fullName evidence="5">Exocyst complex component Sec8</fullName>
    </recommendedName>
</protein>
<evidence type="ECO:0000313" key="9">
    <source>
        <dbReference type="Proteomes" id="UP000001307"/>
    </source>
</evidence>
<dbReference type="GO" id="GO:0090522">
    <property type="term" value="P:vesicle tethering involved in exocytosis"/>
    <property type="evidence" value="ECO:0007669"/>
    <property type="project" value="UniProtKB-UniRule"/>
</dbReference>
<evidence type="ECO:0000256" key="4">
    <source>
        <dbReference type="ARBA" id="ARBA00022927"/>
    </source>
</evidence>
<gene>
    <name evidence="8" type="ORF">GSOID_T00002915001</name>
</gene>
<keyword evidence="2 5" id="KW-0813">Transport</keyword>
<dbReference type="GO" id="GO:0032584">
    <property type="term" value="C:growth cone membrane"/>
    <property type="evidence" value="ECO:0007669"/>
    <property type="project" value="TreeGrafter"/>
</dbReference>
<evidence type="ECO:0000256" key="1">
    <source>
        <dbReference type="ARBA" id="ARBA00010470"/>
    </source>
</evidence>
<dbReference type="Pfam" id="PF20652">
    <property type="entry name" value="Sec8_C"/>
    <property type="match status" value="1"/>
</dbReference>
<dbReference type="EMBL" id="FN653144">
    <property type="protein sequence ID" value="CBY12851.1"/>
    <property type="molecule type" value="Genomic_DNA"/>
</dbReference>
<keyword evidence="4 5" id="KW-0653">Protein transport</keyword>
<evidence type="ECO:0000256" key="3">
    <source>
        <dbReference type="ARBA" id="ARBA00022483"/>
    </source>
</evidence>
<dbReference type="GO" id="GO:0045202">
    <property type="term" value="C:synapse"/>
    <property type="evidence" value="ECO:0007669"/>
    <property type="project" value="TreeGrafter"/>
</dbReference>
<dbReference type="InterPro" id="IPR039682">
    <property type="entry name" value="Sec8/EXOC4"/>
</dbReference>
<dbReference type="InterPro" id="IPR048630">
    <property type="entry name" value="Sec8_M"/>
</dbReference>
<dbReference type="GO" id="GO:0007268">
    <property type="term" value="P:chemical synaptic transmission"/>
    <property type="evidence" value="ECO:0007669"/>
    <property type="project" value="TreeGrafter"/>
</dbReference>
<evidence type="ECO:0000256" key="2">
    <source>
        <dbReference type="ARBA" id="ARBA00022448"/>
    </source>
</evidence>
<dbReference type="AlphaFoldDB" id="E4XSY9"/>
<name>E4XSY9_OIKDI</name>
<dbReference type="Proteomes" id="UP000001307">
    <property type="component" value="Unassembled WGS sequence"/>
</dbReference>
<evidence type="ECO:0000256" key="5">
    <source>
        <dbReference type="RuleBase" id="RU367079"/>
    </source>
</evidence>
<dbReference type="GO" id="GO:0015031">
    <property type="term" value="P:protein transport"/>
    <property type="evidence" value="ECO:0007669"/>
    <property type="project" value="UniProtKB-KW"/>
</dbReference>
<dbReference type="OrthoDB" id="272977at2759"/>
<feature type="domain" description="Exocyst complex component Sec8 middle helical bundle" evidence="7">
    <location>
        <begin position="201"/>
        <end position="346"/>
    </location>
</feature>
<dbReference type="GO" id="GO:0006612">
    <property type="term" value="P:protein targeting to membrane"/>
    <property type="evidence" value="ECO:0007669"/>
    <property type="project" value="UniProtKB-UniRule"/>
</dbReference>
<comment type="similarity">
    <text evidence="1 5">Belongs to the SEC8 family.</text>
</comment>
<dbReference type="InParanoid" id="E4XSY9"/>
<dbReference type="GO" id="GO:0000145">
    <property type="term" value="C:exocyst"/>
    <property type="evidence" value="ECO:0007669"/>
    <property type="project" value="UniProtKB-UniRule"/>
</dbReference>
<evidence type="ECO:0000313" key="8">
    <source>
        <dbReference type="EMBL" id="CBY12851.1"/>
    </source>
</evidence>
<feature type="domain" description="Exocyst complex component Sec8 N-terminal" evidence="6">
    <location>
        <begin position="34"/>
        <end position="133"/>
    </location>
</feature>
<evidence type="ECO:0000259" key="7">
    <source>
        <dbReference type="Pfam" id="PF20652"/>
    </source>
</evidence>